<gene>
    <name evidence="2" type="ORF">CFN78_05490</name>
</gene>
<dbReference type="Proteomes" id="UP000242444">
    <property type="component" value="Unassembled WGS sequence"/>
</dbReference>
<dbReference type="PANTHER" id="PTHR36221:SF1">
    <property type="entry name" value="DUF742 DOMAIN-CONTAINING PROTEIN"/>
    <property type="match status" value="1"/>
</dbReference>
<comment type="caution">
    <text evidence="2">The sequence shown here is derived from an EMBL/GenBank/DDBJ whole genome shotgun (WGS) entry which is preliminary data.</text>
</comment>
<evidence type="ECO:0000313" key="2">
    <source>
        <dbReference type="EMBL" id="OZM74564.1"/>
    </source>
</evidence>
<protein>
    <recommendedName>
        <fullName evidence="4">DUF742 domain-containing protein</fullName>
    </recommendedName>
</protein>
<organism evidence="2 3">
    <name type="scientific">Amycolatopsis antarctica</name>
    <dbReference type="NCBI Taxonomy" id="1854586"/>
    <lineage>
        <taxon>Bacteria</taxon>
        <taxon>Bacillati</taxon>
        <taxon>Actinomycetota</taxon>
        <taxon>Actinomycetes</taxon>
        <taxon>Pseudonocardiales</taxon>
        <taxon>Pseudonocardiaceae</taxon>
        <taxon>Amycolatopsis</taxon>
    </lineage>
</organism>
<feature type="region of interest" description="Disordered" evidence="1">
    <location>
        <begin position="1"/>
        <end position="128"/>
    </location>
</feature>
<reference evidence="2 3" key="1">
    <citation type="submission" date="2017-07" db="EMBL/GenBank/DDBJ databases">
        <title>Amycolatopsis antarcticus sp. nov., isolated from the surface of an Antarcticus brown macroalga.</title>
        <authorList>
            <person name="Wang J."/>
            <person name="Leiva S."/>
            <person name="Huang J."/>
            <person name="Huang Y."/>
        </authorList>
    </citation>
    <scope>NUCLEOTIDE SEQUENCE [LARGE SCALE GENOMIC DNA]</scope>
    <source>
        <strain evidence="2 3">AU-G6</strain>
    </source>
</reference>
<dbReference type="InterPro" id="IPR007995">
    <property type="entry name" value="DUF742"/>
</dbReference>
<name>A0A263D7Q5_9PSEU</name>
<accession>A0A263D7Q5</accession>
<proteinExistence type="predicted"/>
<evidence type="ECO:0008006" key="4">
    <source>
        <dbReference type="Google" id="ProtNLM"/>
    </source>
</evidence>
<dbReference type="InParanoid" id="A0A263D7Q5"/>
<dbReference type="RefSeq" id="WP_094861463.1">
    <property type="nucleotide sequence ID" value="NZ_NKYE01000002.1"/>
</dbReference>
<sequence length="265" mass="28543">MTTGPGFQGDEPDAGRQSRDGSPPRAGRQDDGTFADVLNGFSFGTVRGRRKRKQREDADETGAEPARQQYAPQPPYPTAEHDAPSPAGSQQAERPYVEPHATQWPTAPPPEREPAPRDPGPAMAPRWGTGVFEGAVRRNSRPGEPEPLSAAEETGFVRPYALTGGRTRSSHALELETLISTNHVDGTLSVPDHMEHRSIVEECQTPRSVAEIAALLRVPLGVARVLISDVADAGLVTVHKTISGSDGAEAHFTLMERVLSGLRRL</sequence>
<evidence type="ECO:0000256" key="1">
    <source>
        <dbReference type="SAM" id="MobiDB-lite"/>
    </source>
</evidence>
<dbReference type="Pfam" id="PF05331">
    <property type="entry name" value="DUF742"/>
    <property type="match status" value="1"/>
</dbReference>
<keyword evidence="3" id="KW-1185">Reference proteome</keyword>
<evidence type="ECO:0000313" key="3">
    <source>
        <dbReference type="Proteomes" id="UP000242444"/>
    </source>
</evidence>
<dbReference type="AlphaFoldDB" id="A0A263D7Q5"/>
<dbReference type="PANTHER" id="PTHR36221">
    <property type="entry name" value="DUF742 DOMAIN-CONTAINING PROTEIN"/>
    <property type="match status" value="1"/>
</dbReference>
<dbReference type="OrthoDB" id="4244884at2"/>
<dbReference type="EMBL" id="NKYE01000002">
    <property type="protein sequence ID" value="OZM74564.1"/>
    <property type="molecule type" value="Genomic_DNA"/>
</dbReference>